<feature type="transmembrane region" description="Helical" evidence="5">
    <location>
        <begin position="28"/>
        <end position="45"/>
    </location>
</feature>
<evidence type="ECO:0000256" key="5">
    <source>
        <dbReference type="SAM" id="Phobius"/>
    </source>
</evidence>
<dbReference type="AlphaFoldDB" id="A0A1J5DP05"/>
<dbReference type="InterPro" id="IPR003825">
    <property type="entry name" value="Colicin-V_CvpA"/>
</dbReference>
<gene>
    <name evidence="6" type="ORF">AUJ95_08510</name>
</gene>
<evidence type="ECO:0008006" key="8">
    <source>
        <dbReference type="Google" id="ProtNLM"/>
    </source>
</evidence>
<feature type="transmembrane region" description="Helical" evidence="5">
    <location>
        <begin position="6"/>
        <end position="21"/>
    </location>
</feature>
<dbReference type="InterPro" id="IPR052719">
    <property type="entry name" value="CvpA-like"/>
</dbReference>
<evidence type="ECO:0000256" key="3">
    <source>
        <dbReference type="ARBA" id="ARBA00022989"/>
    </source>
</evidence>
<accession>A0A1J5DP05</accession>
<evidence type="ECO:0000256" key="4">
    <source>
        <dbReference type="ARBA" id="ARBA00023136"/>
    </source>
</evidence>
<dbReference type="Pfam" id="PF02674">
    <property type="entry name" value="Colicin_V"/>
    <property type="match status" value="1"/>
</dbReference>
<dbReference type="Proteomes" id="UP000183085">
    <property type="component" value="Unassembled WGS sequence"/>
</dbReference>
<organism evidence="6 7">
    <name type="scientific">Candidatus Desantisbacteria bacterium CG2_30_40_21</name>
    <dbReference type="NCBI Taxonomy" id="1817895"/>
    <lineage>
        <taxon>Bacteria</taxon>
        <taxon>Candidatus Desantisiibacteriota</taxon>
    </lineage>
</organism>
<dbReference type="PANTHER" id="PTHR36926:SF1">
    <property type="entry name" value="COLICIN V PRODUCTION PROTEIN"/>
    <property type="match status" value="1"/>
</dbReference>
<keyword evidence="4 5" id="KW-0472">Membrane</keyword>
<dbReference type="PANTHER" id="PTHR36926">
    <property type="entry name" value="COLICIN V PRODUCTION PROTEIN"/>
    <property type="match status" value="1"/>
</dbReference>
<evidence type="ECO:0000256" key="1">
    <source>
        <dbReference type="ARBA" id="ARBA00004141"/>
    </source>
</evidence>
<keyword evidence="3 5" id="KW-1133">Transmembrane helix</keyword>
<sequence>MNILDILFFVVIVISIVLSMMKGLTREVFSLAGVIAGVVVAGKTFEHGAVLLQQWMPAGIAKPVAFAIITVLVNILINFGGIVLQKLMKIAMLGWVDNLGGIIFGTIRGLILVSIAIIVLLKFPIGSSKELIVSSNIIPTFKSFLQLICLLLPPEFSSAVKKFID</sequence>
<feature type="transmembrane region" description="Helical" evidence="5">
    <location>
        <begin position="65"/>
        <end position="87"/>
    </location>
</feature>
<proteinExistence type="predicted"/>
<dbReference type="GO" id="GO:0009403">
    <property type="term" value="P:toxin biosynthetic process"/>
    <property type="evidence" value="ECO:0007669"/>
    <property type="project" value="InterPro"/>
</dbReference>
<dbReference type="EMBL" id="MNYI01000219">
    <property type="protein sequence ID" value="OIP37171.1"/>
    <property type="molecule type" value="Genomic_DNA"/>
</dbReference>
<evidence type="ECO:0000313" key="7">
    <source>
        <dbReference type="Proteomes" id="UP000183085"/>
    </source>
</evidence>
<protein>
    <recommendedName>
        <fullName evidence="8">Colicin V production protein</fullName>
    </recommendedName>
</protein>
<comment type="caution">
    <text evidence="6">The sequence shown here is derived from an EMBL/GenBank/DDBJ whole genome shotgun (WGS) entry which is preliminary data.</text>
</comment>
<feature type="transmembrane region" description="Helical" evidence="5">
    <location>
        <begin position="99"/>
        <end position="125"/>
    </location>
</feature>
<comment type="subcellular location">
    <subcellularLocation>
        <location evidence="1">Membrane</location>
        <topology evidence="1">Multi-pass membrane protein</topology>
    </subcellularLocation>
</comment>
<reference evidence="6 7" key="1">
    <citation type="journal article" date="2016" name="Environ. Microbiol.">
        <title>Genomic resolution of a cold subsurface aquifer community provides metabolic insights for novel microbes adapted to high CO concentrations.</title>
        <authorList>
            <person name="Probst A.J."/>
            <person name="Castelle C.J."/>
            <person name="Singh A."/>
            <person name="Brown C.T."/>
            <person name="Anantharaman K."/>
            <person name="Sharon I."/>
            <person name="Hug L.A."/>
            <person name="Burstein D."/>
            <person name="Emerson J.B."/>
            <person name="Thomas B.C."/>
            <person name="Banfield J.F."/>
        </authorList>
    </citation>
    <scope>NUCLEOTIDE SEQUENCE [LARGE SCALE GENOMIC DNA]</scope>
    <source>
        <strain evidence="6">CG2_30_40_21</strain>
    </source>
</reference>
<dbReference type="GO" id="GO:0016020">
    <property type="term" value="C:membrane"/>
    <property type="evidence" value="ECO:0007669"/>
    <property type="project" value="UniProtKB-SubCell"/>
</dbReference>
<evidence type="ECO:0000256" key="2">
    <source>
        <dbReference type="ARBA" id="ARBA00022692"/>
    </source>
</evidence>
<dbReference type="STRING" id="1817895.AUJ95_08510"/>
<name>A0A1J5DP05_9BACT</name>
<evidence type="ECO:0000313" key="6">
    <source>
        <dbReference type="EMBL" id="OIP37171.1"/>
    </source>
</evidence>
<keyword evidence="2 5" id="KW-0812">Transmembrane</keyword>